<dbReference type="InterPro" id="IPR038084">
    <property type="entry name" value="PduO/GlcC-like_sf"/>
</dbReference>
<feature type="signal peptide" evidence="1">
    <location>
        <begin position="1"/>
        <end position="21"/>
    </location>
</feature>
<organism evidence="2 3">
    <name type="scientific">Candidatus Andeanibacterium colombiense</name>
    <dbReference type="NCBI Taxonomy" id="3121345"/>
    <lineage>
        <taxon>Bacteria</taxon>
        <taxon>Pseudomonadati</taxon>
        <taxon>Pseudomonadota</taxon>
        <taxon>Alphaproteobacteria</taxon>
        <taxon>Sphingomonadales</taxon>
        <taxon>Sphingomonadaceae</taxon>
        <taxon>Candidatus Andeanibacterium</taxon>
    </lineage>
</organism>
<gene>
    <name evidence="2" type="ORF">P0Y56_14555</name>
</gene>
<dbReference type="AlphaFoldDB" id="A0AAJ5X577"/>
<accession>A0AAJ5X577</accession>
<sequence>MRKGFALLAAFMLGAPLSAQTARPMLDYATAAKMRDACVAYASAHRTAVAIAIYDDEGRLLTYDAMDGVVNVAGELAEWKARAALGYRVSTADMAKWGANGVPGTANLPGGVPIFTADGAALGAIGVSGGANGADLPCAQAGVAAAGLKETPR</sequence>
<dbReference type="Pfam" id="PF03928">
    <property type="entry name" value="HbpS-like"/>
    <property type="match status" value="1"/>
</dbReference>
<dbReference type="SUPFAM" id="SSF143744">
    <property type="entry name" value="GlcG-like"/>
    <property type="match status" value="1"/>
</dbReference>
<evidence type="ECO:0000256" key="1">
    <source>
        <dbReference type="SAM" id="SignalP"/>
    </source>
</evidence>
<name>A0AAJ5X577_9SPHN</name>
<dbReference type="PANTHER" id="PTHR34309:SF1">
    <property type="entry name" value="PROTEIN GLCG"/>
    <property type="match status" value="1"/>
</dbReference>
<evidence type="ECO:0000313" key="2">
    <source>
        <dbReference type="EMBL" id="WEK46220.1"/>
    </source>
</evidence>
<dbReference type="Gene3D" id="3.30.450.150">
    <property type="entry name" value="Haem-degrading domain"/>
    <property type="match status" value="1"/>
</dbReference>
<feature type="chain" id="PRO_5042495978" evidence="1">
    <location>
        <begin position="22"/>
        <end position="153"/>
    </location>
</feature>
<dbReference type="KEGG" id="acob:P0Y56_14555"/>
<proteinExistence type="predicted"/>
<reference evidence="2" key="1">
    <citation type="submission" date="2023-03" db="EMBL/GenBank/DDBJ databases">
        <title>Andean soil-derived lignocellulolytic bacterial consortium as a source of novel taxa and putative plastic-active enzymes.</title>
        <authorList>
            <person name="Diaz-Garcia L."/>
            <person name="Chuvochina M."/>
            <person name="Feuerriegel G."/>
            <person name="Bunk B."/>
            <person name="Sproer C."/>
            <person name="Streit W.R."/>
            <person name="Rodriguez L.M."/>
            <person name="Overmann J."/>
            <person name="Jimenez D.J."/>
        </authorList>
    </citation>
    <scope>NUCLEOTIDE SEQUENCE</scope>
    <source>
        <strain evidence="2">MAG 26</strain>
    </source>
</reference>
<dbReference type="Proteomes" id="UP001218362">
    <property type="component" value="Chromosome"/>
</dbReference>
<dbReference type="InterPro" id="IPR052517">
    <property type="entry name" value="GlcG_carb_metab_protein"/>
</dbReference>
<dbReference type="EMBL" id="CP119316">
    <property type="protein sequence ID" value="WEK46220.1"/>
    <property type="molecule type" value="Genomic_DNA"/>
</dbReference>
<dbReference type="InterPro" id="IPR005624">
    <property type="entry name" value="PduO/GlcC-like"/>
</dbReference>
<protein>
    <submittedName>
        <fullName evidence="2">Heme-binding protein</fullName>
    </submittedName>
</protein>
<dbReference type="PANTHER" id="PTHR34309">
    <property type="entry name" value="SLR1406 PROTEIN"/>
    <property type="match status" value="1"/>
</dbReference>
<keyword evidence="1" id="KW-0732">Signal</keyword>
<evidence type="ECO:0000313" key="3">
    <source>
        <dbReference type="Proteomes" id="UP001218362"/>
    </source>
</evidence>